<dbReference type="Proteomes" id="UP001174691">
    <property type="component" value="Unassembled WGS sequence"/>
</dbReference>
<sequence>MLLALLFLGLSSALGSAKPTTATPDSSHAAARKHEDFRARNLHTIQSIYNLTTFPRNVPILTNGTDEVPRGLFSANATGRISPIGNFTGFADSAEYFFALTNIPSEQNGFTAFFDADVVAFTSECPEVATSVVYLNTSSLDPDTGRPTSNDFFALKQIAMWRFDRDGAVLQYEAWIPNVQFYVSTLMGTPLDLNDPQINAGTIQALCPIIQEECVGPNQQYANVTECVDVLSNKSFGTYDEAWGDNFICRSLHARLTRLRPAVHCPHVGKVGGSQAEGFKCTATKYATDYFDDVDLFGGSGHPFMCSGKNQYLHVRSEVEGPAKE</sequence>
<accession>A0AA38VSH1</accession>
<evidence type="ECO:0000256" key="1">
    <source>
        <dbReference type="SAM" id="SignalP"/>
    </source>
</evidence>
<name>A0AA38VSH1_9PEZI</name>
<reference evidence="2" key="1">
    <citation type="submission" date="2022-07" db="EMBL/GenBank/DDBJ databases">
        <title>Fungi with potential for degradation of polypropylene.</title>
        <authorList>
            <person name="Gostincar C."/>
        </authorList>
    </citation>
    <scope>NUCLEOTIDE SEQUENCE</scope>
    <source>
        <strain evidence="2">EXF-13287</strain>
    </source>
</reference>
<keyword evidence="3" id="KW-1185">Reference proteome</keyword>
<feature type="chain" id="PRO_5041211267" evidence="1">
    <location>
        <begin position="18"/>
        <end position="325"/>
    </location>
</feature>
<dbReference type="EMBL" id="JANBVN010000108">
    <property type="protein sequence ID" value="KAJ9143669.1"/>
    <property type="molecule type" value="Genomic_DNA"/>
</dbReference>
<proteinExistence type="predicted"/>
<comment type="caution">
    <text evidence="2">The sequence shown here is derived from an EMBL/GenBank/DDBJ whole genome shotgun (WGS) entry which is preliminary data.</text>
</comment>
<feature type="signal peptide" evidence="1">
    <location>
        <begin position="1"/>
        <end position="17"/>
    </location>
</feature>
<evidence type="ECO:0000313" key="2">
    <source>
        <dbReference type="EMBL" id="KAJ9143669.1"/>
    </source>
</evidence>
<dbReference type="AlphaFoldDB" id="A0AA38VSH1"/>
<keyword evidence="1" id="KW-0732">Signal</keyword>
<evidence type="ECO:0000313" key="3">
    <source>
        <dbReference type="Proteomes" id="UP001174691"/>
    </source>
</evidence>
<organism evidence="2 3">
    <name type="scientific">Coniochaeta hoffmannii</name>
    <dbReference type="NCBI Taxonomy" id="91930"/>
    <lineage>
        <taxon>Eukaryota</taxon>
        <taxon>Fungi</taxon>
        <taxon>Dikarya</taxon>
        <taxon>Ascomycota</taxon>
        <taxon>Pezizomycotina</taxon>
        <taxon>Sordariomycetes</taxon>
        <taxon>Sordariomycetidae</taxon>
        <taxon>Coniochaetales</taxon>
        <taxon>Coniochaetaceae</taxon>
        <taxon>Coniochaeta</taxon>
    </lineage>
</organism>
<protein>
    <submittedName>
        <fullName evidence="2">Uncharacterized protein</fullName>
    </submittedName>
</protein>
<gene>
    <name evidence="2" type="ORF">NKR19_g6743</name>
</gene>